<gene>
    <name evidence="2" type="ORF">BN850_0136650</name>
</gene>
<dbReference type="PROSITE" id="PS50088">
    <property type="entry name" value="ANK_REPEAT"/>
    <property type="match status" value="1"/>
</dbReference>
<dbReference type="EMBL" id="CBMI010004990">
    <property type="protein sequence ID" value="CEG05719.1"/>
    <property type="molecule type" value="Genomic_DNA"/>
</dbReference>
<feature type="repeat" description="ANK" evidence="1">
    <location>
        <begin position="33"/>
        <end position="65"/>
    </location>
</feature>
<dbReference type="InterPro" id="IPR002110">
    <property type="entry name" value="Ankyrin_rpt"/>
</dbReference>
<dbReference type="Gene3D" id="1.25.40.20">
    <property type="entry name" value="Ankyrin repeat-containing domain"/>
    <property type="match status" value="1"/>
</dbReference>
<dbReference type="PROSITE" id="PS50297">
    <property type="entry name" value="ANK_REP_REGION"/>
    <property type="match status" value="1"/>
</dbReference>
<evidence type="ECO:0000313" key="2">
    <source>
        <dbReference type="EMBL" id="CEG05719.1"/>
    </source>
</evidence>
<dbReference type="AlphaFoldDB" id="A0A090MF37"/>
<reference evidence="2" key="1">
    <citation type="submission" date="2013-05" db="EMBL/GenBank/DDBJ databases">
        <title>Draft genome sequences of six wheat associated Fusarium spp. isolates.</title>
        <authorList>
            <person name="Moolhuijzen P.M."/>
            <person name="Manners J.M."/>
            <person name="Wilcox S."/>
            <person name="Bellgard M.I."/>
            <person name="Gardiner D.M."/>
        </authorList>
    </citation>
    <scope>NUCLEOTIDE SEQUENCE</scope>
    <source>
        <strain evidence="2">CS3069</strain>
    </source>
</reference>
<protein>
    <submittedName>
        <fullName evidence="2">WGS project CBMI000000000 data, contig CS3069_c004995</fullName>
    </submittedName>
</protein>
<dbReference type="Pfam" id="PF00023">
    <property type="entry name" value="Ank"/>
    <property type="match status" value="1"/>
</dbReference>
<sequence length="228" mass="25750">MAVDSQIAREVALHKLRTYLRKESSNVGAKSEHDETALHLAVLTGIDEVIPELLKYGADVNVESTHKALSLHFASFGSRCVTRAARRTNQEPHGRRQSSLAFWKSTNKPWSEEIMRNSIEKAKKLFCDIKDVRDEPNILKSAARFQRVVQRNLARGKRDLDISADYVENDIREMYEVASRIQSALNTTLSLQQSEIANEQAQISANQNKVLMTFTFATLLFVSSTSIL</sequence>
<dbReference type="InterPro" id="IPR036770">
    <property type="entry name" value="Ankyrin_rpt-contain_sf"/>
</dbReference>
<keyword evidence="1" id="KW-0040">ANK repeat</keyword>
<comment type="caution">
    <text evidence="2">The sequence shown here is derived from an EMBL/GenBank/DDBJ whole genome shotgun (WGS) entry which is preliminary data.</text>
</comment>
<organism evidence="2">
    <name type="scientific">Fusarium clavum</name>
    <dbReference type="NCBI Taxonomy" id="2594811"/>
    <lineage>
        <taxon>Eukaryota</taxon>
        <taxon>Fungi</taxon>
        <taxon>Dikarya</taxon>
        <taxon>Ascomycota</taxon>
        <taxon>Pezizomycotina</taxon>
        <taxon>Sordariomycetes</taxon>
        <taxon>Hypocreomycetidae</taxon>
        <taxon>Hypocreales</taxon>
        <taxon>Nectriaceae</taxon>
        <taxon>Fusarium</taxon>
        <taxon>Fusarium incarnatum-equiseti species complex</taxon>
    </lineage>
</organism>
<dbReference type="SUPFAM" id="SSF48403">
    <property type="entry name" value="Ankyrin repeat"/>
    <property type="match status" value="1"/>
</dbReference>
<accession>A0A090MF37</accession>
<evidence type="ECO:0000256" key="1">
    <source>
        <dbReference type="PROSITE-ProRule" id="PRU00023"/>
    </source>
</evidence>
<proteinExistence type="predicted"/>
<name>A0A090MF37_9HYPO</name>